<comment type="caution">
    <text evidence="7">The sequence shown here is derived from an EMBL/GenBank/DDBJ whole genome shotgun (WGS) entry which is preliminary data.</text>
</comment>
<dbReference type="FunFam" id="4.10.1110.10:FF:000003">
    <property type="entry name" value="AN1-type zinc finger protein 2B isoform X1"/>
    <property type="match status" value="1"/>
</dbReference>
<dbReference type="Gene3D" id="4.10.1110.10">
    <property type="entry name" value="AN1-like Zinc finger"/>
    <property type="match status" value="2"/>
</dbReference>
<dbReference type="PANTHER" id="PTHR14677:SF20">
    <property type="entry name" value="ZINC FINGER AN1-TYPE CONTAINING 2A-RELATED"/>
    <property type="match status" value="1"/>
</dbReference>
<accession>A0A8K0D2P0</accession>
<dbReference type="Pfam" id="PF01428">
    <property type="entry name" value="zf-AN1"/>
    <property type="match status" value="2"/>
</dbReference>
<gene>
    <name evidence="7" type="ORF">ILUMI_10110</name>
</gene>
<evidence type="ECO:0000256" key="5">
    <source>
        <dbReference type="PROSITE-ProRule" id="PRU00449"/>
    </source>
</evidence>
<dbReference type="GO" id="GO:0008270">
    <property type="term" value="F:zinc ion binding"/>
    <property type="evidence" value="ECO:0007669"/>
    <property type="project" value="UniProtKB-KW"/>
</dbReference>
<dbReference type="EMBL" id="VTPC01005406">
    <property type="protein sequence ID" value="KAF2896066.1"/>
    <property type="molecule type" value="Genomic_DNA"/>
</dbReference>
<sequence length="232" mass="25483">MEFPDLGKHCSVSSCNKLDFLPIKCDACGQIFCEEHYQYAVHNCSNAYKKNNQVPVCPLCNIPIPVPRGQAPDIAVGEHIDNDCQSDPAKNNRKVFTNKCSLKGCKTKEVIPITCNECTLNFCLKHRHPADHSCEGKLAAVRKKNLQAVLSRQKQSGASSQANGFVSQVQGNMSDDEALARALALSMQETSMNTNKLTQEELDLALARQLQASETETAVGGTRNQRDRCNVS</sequence>
<keyword evidence="4" id="KW-0862">Zinc</keyword>
<evidence type="ECO:0000259" key="6">
    <source>
        <dbReference type="PROSITE" id="PS51039"/>
    </source>
</evidence>
<dbReference type="SMART" id="SM00154">
    <property type="entry name" value="ZnF_AN1"/>
    <property type="match status" value="2"/>
</dbReference>
<dbReference type="Pfam" id="PF25403">
    <property type="entry name" value="zf-C2H2_ZFAND2"/>
    <property type="match status" value="1"/>
</dbReference>
<dbReference type="InterPro" id="IPR057357">
    <property type="entry name" value="Znf-C2H2_ZFAND2A/B"/>
</dbReference>
<evidence type="ECO:0000256" key="2">
    <source>
        <dbReference type="ARBA" id="ARBA00022737"/>
    </source>
</evidence>
<evidence type="ECO:0000256" key="1">
    <source>
        <dbReference type="ARBA" id="ARBA00022723"/>
    </source>
</evidence>
<keyword evidence="1" id="KW-0479">Metal-binding</keyword>
<dbReference type="InterPro" id="IPR003903">
    <property type="entry name" value="UIM_dom"/>
</dbReference>
<dbReference type="PROSITE" id="PS51039">
    <property type="entry name" value="ZF_AN1"/>
    <property type="match status" value="2"/>
</dbReference>
<protein>
    <recommendedName>
        <fullName evidence="6">AN1-type domain-containing protein</fullName>
    </recommendedName>
</protein>
<keyword evidence="8" id="KW-1185">Reference proteome</keyword>
<feature type="domain" description="AN1-type" evidence="6">
    <location>
        <begin position="94"/>
        <end position="142"/>
    </location>
</feature>
<dbReference type="Proteomes" id="UP000801492">
    <property type="component" value="Unassembled WGS sequence"/>
</dbReference>
<dbReference type="GO" id="GO:0005783">
    <property type="term" value="C:endoplasmic reticulum"/>
    <property type="evidence" value="ECO:0007669"/>
    <property type="project" value="TreeGrafter"/>
</dbReference>
<dbReference type="Pfam" id="PF02809">
    <property type="entry name" value="UIM"/>
    <property type="match status" value="1"/>
</dbReference>
<dbReference type="InterPro" id="IPR000058">
    <property type="entry name" value="Znf_AN1"/>
</dbReference>
<name>A0A8K0D2P0_IGNLU</name>
<evidence type="ECO:0000256" key="3">
    <source>
        <dbReference type="ARBA" id="ARBA00022771"/>
    </source>
</evidence>
<organism evidence="7 8">
    <name type="scientific">Ignelater luminosus</name>
    <name type="common">Cucubano</name>
    <name type="synonym">Pyrophorus luminosus</name>
    <dbReference type="NCBI Taxonomy" id="2038154"/>
    <lineage>
        <taxon>Eukaryota</taxon>
        <taxon>Metazoa</taxon>
        <taxon>Ecdysozoa</taxon>
        <taxon>Arthropoda</taxon>
        <taxon>Hexapoda</taxon>
        <taxon>Insecta</taxon>
        <taxon>Pterygota</taxon>
        <taxon>Neoptera</taxon>
        <taxon>Endopterygota</taxon>
        <taxon>Coleoptera</taxon>
        <taxon>Polyphaga</taxon>
        <taxon>Elateriformia</taxon>
        <taxon>Elateroidea</taxon>
        <taxon>Elateridae</taxon>
        <taxon>Agrypninae</taxon>
        <taxon>Pyrophorini</taxon>
        <taxon>Ignelater</taxon>
    </lineage>
</organism>
<dbReference type="GO" id="GO:0043161">
    <property type="term" value="P:proteasome-mediated ubiquitin-dependent protein catabolic process"/>
    <property type="evidence" value="ECO:0007669"/>
    <property type="project" value="TreeGrafter"/>
</dbReference>
<dbReference type="PANTHER" id="PTHR14677">
    <property type="entry name" value="ARSENITE INDUCUBLE RNA ASSOCIATED PROTEIN AIP-1-RELATED"/>
    <property type="match status" value="1"/>
</dbReference>
<dbReference type="InterPro" id="IPR035896">
    <property type="entry name" value="AN1-like_Znf"/>
</dbReference>
<dbReference type="OrthoDB" id="431929at2759"/>
<dbReference type="AlphaFoldDB" id="A0A8K0D2P0"/>
<dbReference type="GO" id="GO:0045047">
    <property type="term" value="P:protein targeting to ER"/>
    <property type="evidence" value="ECO:0007669"/>
    <property type="project" value="TreeGrafter"/>
</dbReference>
<proteinExistence type="predicted"/>
<feature type="domain" description="AN1-type" evidence="6">
    <location>
        <begin position="4"/>
        <end position="52"/>
    </location>
</feature>
<reference evidence="7" key="1">
    <citation type="submission" date="2019-08" db="EMBL/GenBank/DDBJ databases">
        <title>The genome of the North American firefly Photinus pyralis.</title>
        <authorList>
            <consortium name="Photinus pyralis genome working group"/>
            <person name="Fallon T.R."/>
            <person name="Sander Lower S.E."/>
            <person name="Weng J.-K."/>
        </authorList>
    </citation>
    <scope>NUCLEOTIDE SEQUENCE</scope>
    <source>
        <strain evidence="7">TRF0915ILg1</strain>
        <tissue evidence="7">Whole body</tissue>
    </source>
</reference>
<evidence type="ECO:0000313" key="7">
    <source>
        <dbReference type="EMBL" id="KAF2896066.1"/>
    </source>
</evidence>
<evidence type="ECO:0000256" key="4">
    <source>
        <dbReference type="ARBA" id="ARBA00022833"/>
    </source>
</evidence>
<keyword evidence="2" id="KW-0677">Repeat</keyword>
<evidence type="ECO:0000313" key="8">
    <source>
        <dbReference type="Proteomes" id="UP000801492"/>
    </source>
</evidence>
<keyword evidence="3 5" id="KW-0863">Zinc-finger</keyword>
<dbReference type="PROSITE" id="PS50330">
    <property type="entry name" value="UIM"/>
    <property type="match status" value="1"/>
</dbReference>
<dbReference type="SUPFAM" id="SSF118310">
    <property type="entry name" value="AN1-like Zinc finger"/>
    <property type="match status" value="2"/>
</dbReference>